<comment type="caution">
    <text evidence="1">The sequence shown here is derived from an EMBL/GenBank/DDBJ whole genome shotgun (WGS) entry which is preliminary data.</text>
</comment>
<gene>
    <name evidence="1" type="ORF">OXD698_LOCUS39645</name>
</gene>
<evidence type="ECO:0000313" key="1">
    <source>
        <dbReference type="EMBL" id="CAF4179540.1"/>
    </source>
</evidence>
<sequence length="105" mass="11012">MDKISAQNSTVWIFAQYRENSQKFTPVCSTACCAAAVGAAGCILCSDPNGLTAYCYRRTSSATSYYDLFNYSYGTGRGVCTSYSGTAGSAGSSSIYRSSYCGATG</sequence>
<dbReference type="EMBL" id="CAJOAZ010008199">
    <property type="protein sequence ID" value="CAF4179540.1"/>
    <property type="molecule type" value="Genomic_DNA"/>
</dbReference>
<dbReference type="AlphaFoldDB" id="A0A819ZUK9"/>
<organism evidence="1 2">
    <name type="scientific">Adineta steineri</name>
    <dbReference type="NCBI Taxonomy" id="433720"/>
    <lineage>
        <taxon>Eukaryota</taxon>
        <taxon>Metazoa</taxon>
        <taxon>Spiralia</taxon>
        <taxon>Gnathifera</taxon>
        <taxon>Rotifera</taxon>
        <taxon>Eurotatoria</taxon>
        <taxon>Bdelloidea</taxon>
        <taxon>Adinetida</taxon>
        <taxon>Adinetidae</taxon>
        <taxon>Adineta</taxon>
    </lineage>
</organism>
<reference evidence="1" key="1">
    <citation type="submission" date="2021-02" db="EMBL/GenBank/DDBJ databases">
        <authorList>
            <person name="Nowell W R."/>
        </authorList>
    </citation>
    <scope>NUCLEOTIDE SEQUENCE</scope>
</reference>
<dbReference type="Proteomes" id="UP000663844">
    <property type="component" value="Unassembled WGS sequence"/>
</dbReference>
<name>A0A819ZUK9_9BILA</name>
<accession>A0A819ZUK9</accession>
<evidence type="ECO:0000313" key="2">
    <source>
        <dbReference type="Proteomes" id="UP000663844"/>
    </source>
</evidence>
<protein>
    <submittedName>
        <fullName evidence="1">Uncharacterized protein</fullName>
    </submittedName>
</protein>
<proteinExistence type="predicted"/>